<feature type="transmembrane region" description="Helical" evidence="1">
    <location>
        <begin position="6"/>
        <end position="29"/>
    </location>
</feature>
<accession>A0A9E6XW46</accession>
<dbReference type="EMBL" id="CP087164">
    <property type="protein sequence ID" value="UGS35198.1"/>
    <property type="molecule type" value="Genomic_DNA"/>
</dbReference>
<organism evidence="2 3">
    <name type="scientific">Capillimicrobium parvum</name>
    <dbReference type="NCBI Taxonomy" id="2884022"/>
    <lineage>
        <taxon>Bacteria</taxon>
        <taxon>Bacillati</taxon>
        <taxon>Actinomycetota</taxon>
        <taxon>Thermoleophilia</taxon>
        <taxon>Solirubrobacterales</taxon>
        <taxon>Capillimicrobiaceae</taxon>
        <taxon>Capillimicrobium</taxon>
    </lineage>
</organism>
<dbReference type="Proteomes" id="UP001162834">
    <property type="component" value="Chromosome"/>
</dbReference>
<dbReference type="RefSeq" id="WP_259314854.1">
    <property type="nucleotide sequence ID" value="NZ_CP087164.1"/>
</dbReference>
<keyword evidence="3" id="KW-1185">Reference proteome</keyword>
<name>A0A9E6XW46_9ACTN</name>
<dbReference type="AlphaFoldDB" id="A0A9E6XW46"/>
<sequence length="44" mass="4778">MASAAMMAGAVQTYATIAVAIAAIGLPLYQLRRDGFLPRLRRRD</sequence>
<protein>
    <submittedName>
        <fullName evidence="2">Uncharacterized protein</fullName>
    </submittedName>
</protein>
<gene>
    <name evidence="2" type="ORF">DSM104329_01583</name>
</gene>
<keyword evidence="1" id="KW-1133">Transmembrane helix</keyword>
<evidence type="ECO:0000256" key="1">
    <source>
        <dbReference type="SAM" id="Phobius"/>
    </source>
</evidence>
<evidence type="ECO:0000313" key="3">
    <source>
        <dbReference type="Proteomes" id="UP001162834"/>
    </source>
</evidence>
<dbReference type="KEGG" id="sbae:DSM104329_01583"/>
<reference evidence="2" key="1">
    <citation type="journal article" date="2022" name="Int. J. Syst. Evol. Microbiol.">
        <title>Pseudomonas aegrilactucae sp. nov. and Pseudomonas morbosilactucae sp. nov., pathogens causing bacterial rot of lettuce in Japan.</title>
        <authorList>
            <person name="Sawada H."/>
            <person name="Fujikawa T."/>
            <person name="Satou M."/>
        </authorList>
    </citation>
    <scope>NUCLEOTIDE SEQUENCE</scope>
    <source>
        <strain evidence="2">0166_1</strain>
    </source>
</reference>
<keyword evidence="1" id="KW-0472">Membrane</keyword>
<evidence type="ECO:0000313" key="2">
    <source>
        <dbReference type="EMBL" id="UGS35198.1"/>
    </source>
</evidence>
<keyword evidence="1" id="KW-0812">Transmembrane</keyword>
<proteinExistence type="predicted"/>